<name>A0A2T9Z5Z4_9FUNG</name>
<gene>
    <name evidence="2" type="ORF">BB559_000188</name>
</gene>
<comment type="caution">
    <text evidence="2">The sequence shown here is derived from an EMBL/GenBank/DDBJ whole genome shotgun (WGS) entry which is preliminary data.</text>
</comment>
<proteinExistence type="predicted"/>
<evidence type="ECO:0000256" key="1">
    <source>
        <dbReference type="SAM" id="MobiDB-lite"/>
    </source>
</evidence>
<feature type="region of interest" description="Disordered" evidence="1">
    <location>
        <begin position="61"/>
        <end position="86"/>
    </location>
</feature>
<protein>
    <submittedName>
        <fullName evidence="2">Uncharacterized protein</fullName>
    </submittedName>
</protein>
<feature type="compositionally biased region" description="Low complexity" evidence="1">
    <location>
        <begin position="64"/>
        <end position="86"/>
    </location>
</feature>
<organism evidence="2 3">
    <name type="scientific">Furculomyces boomerangus</name>
    <dbReference type="NCBI Taxonomy" id="61424"/>
    <lineage>
        <taxon>Eukaryota</taxon>
        <taxon>Fungi</taxon>
        <taxon>Fungi incertae sedis</taxon>
        <taxon>Zoopagomycota</taxon>
        <taxon>Kickxellomycotina</taxon>
        <taxon>Harpellomycetes</taxon>
        <taxon>Harpellales</taxon>
        <taxon>Harpellaceae</taxon>
        <taxon>Furculomyces</taxon>
    </lineage>
</organism>
<evidence type="ECO:0000313" key="2">
    <source>
        <dbReference type="EMBL" id="PVU99971.1"/>
    </source>
</evidence>
<dbReference type="Proteomes" id="UP000245699">
    <property type="component" value="Unassembled WGS sequence"/>
</dbReference>
<keyword evidence="3" id="KW-1185">Reference proteome</keyword>
<dbReference type="EMBL" id="MBFT01000010">
    <property type="protein sequence ID" value="PVU99971.1"/>
    <property type="molecule type" value="Genomic_DNA"/>
</dbReference>
<dbReference type="AlphaFoldDB" id="A0A2T9Z5Z4"/>
<reference evidence="2 3" key="1">
    <citation type="journal article" date="2018" name="MBio">
        <title>Comparative Genomics Reveals the Core Gene Toolbox for the Fungus-Insect Symbiosis.</title>
        <authorList>
            <person name="Wang Y."/>
            <person name="Stata M."/>
            <person name="Wang W."/>
            <person name="Stajich J.E."/>
            <person name="White M.M."/>
            <person name="Moncalvo J.M."/>
        </authorList>
    </citation>
    <scope>NUCLEOTIDE SEQUENCE [LARGE SCALE GENOMIC DNA]</scope>
    <source>
        <strain evidence="2 3">AUS-77-4</strain>
    </source>
</reference>
<sequence length="110" mass="11457">MNYPSYCTLVCNTTNGTFCFVNDDINFQVDTEACPNYFLCNTTDFGSVTCNNNTAVGCKDDTDTPSSVSGSSIASTTGSTSTTKPSSALKLTGLKGLAVLILAVSLSLNL</sequence>
<evidence type="ECO:0000313" key="3">
    <source>
        <dbReference type="Proteomes" id="UP000245699"/>
    </source>
</evidence>
<accession>A0A2T9Z5Z4</accession>